<name>A0A934KG22_9BACT</name>
<organism evidence="5 6">
    <name type="scientific">Candidatus Dormiibacter inghamiae</name>
    <dbReference type="NCBI Taxonomy" id="3127013"/>
    <lineage>
        <taxon>Bacteria</taxon>
        <taxon>Bacillati</taxon>
        <taxon>Candidatus Dormiibacterota</taxon>
        <taxon>Candidatus Dormibacteria</taxon>
        <taxon>Candidatus Dormibacterales</taxon>
        <taxon>Candidatus Dormibacteraceae</taxon>
        <taxon>Candidatus Dormiibacter</taxon>
    </lineage>
</organism>
<dbReference type="GO" id="GO:0030313">
    <property type="term" value="C:cell envelope"/>
    <property type="evidence" value="ECO:0007669"/>
    <property type="project" value="UniProtKB-SubCell"/>
</dbReference>
<dbReference type="PANTHER" id="PTHR46847:SF1">
    <property type="entry name" value="D-ALLOSE-BINDING PERIPLASMIC PROTEIN-RELATED"/>
    <property type="match status" value="1"/>
</dbReference>
<dbReference type="EMBL" id="JAEKNQ010000024">
    <property type="protein sequence ID" value="MBJ7602791.1"/>
    <property type="molecule type" value="Genomic_DNA"/>
</dbReference>
<evidence type="ECO:0000313" key="5">
    <source>
        <dbReference type="EMBL" id="MBJ7602791.1"/>
    </source>
</evidence>
<dbReference type="InterPro" id="IPR028082">
    <property type="entry name" value="Peripla_BP_I"/>
</dbReference>
<gene>
    <name evidence="5" type="ORF">JF888_06310</name>
</gene>
<feature type="domain" description="Periplasmic binding protein" evidence="4">
    <location>
        <begin position="103"/>
        <end position="347"/>
    </location>
</feature>
<evidence type="ECO:0000256" key="3">
    <source>
        <dbReference type="ARBA" id="ARBA00022729"/>
    </source>
</evidence>
<dbReference type="AlphaFoldDB" id="A0A934KG22"/>
<dbReference type="GO" id="GO:0030246">
    <property type="term" value="F:carbohydrate binding"/>
    <property type="evidence" value="ECO:0007669"/>
    <property type="project" value="UniProtKB-ARBA"/>
</dbReference>
<dbReference type="Gene3D" id="3.40.50.2300">
    <property type="match status" value="2"/>
</dbReference>
<evidence type="ECO:0000256" key="1">
    <source>
        <dbReference type="ARBA" id="ARBA00004196"/>
    </source>
</evidence>
<dbReference type="PANTHER" id="PTHR46847">
    <property type="entry name" value="D-ALLOSE-BINDING PERIPLASMIC PROTEIN-RELATED"/>
    <property type="match status" value="1"/>
</dbReference>
<dbReference type="Pfam" id="PF13407">
    <property type="entry name" value="Peripla_BP_4"/>
    <property type="match status" value="1"/>
</dbReference>
<dbReference type="SUPFAM" id="SSF53822">
    <property type="entry name" value="Periplasmic binding protein-like I"/>
    <property type="match status" value="1"/>
</dbReference>
<evidence type="ECO:0000259" key="4">
    <source>
        <dbReference type="Pfam" id="PF13407"/>
    </source>
</evidence>
<keyword evidence="3" id="KW-0732">Signal</keyword>
<evidence type="ECO:0000256" key="2">
    <source>
        <dbReference type="ARBA" id="ARBA00007639"/>
    </source>
</evidence>
<dbReference type="Proteomes" id="UP000620075">
    <property type="component" value="Unassembled WGS sequence"/>
</dbReference>
<proteinExistence type="inferred from homology"/>
<dbReference type="RefSeq" id="WP_338177719.1">
    <property type="nucleotide sequence ID" value="NZ_JAEKNQ010000024.1"/>
</dbReference>
<protein>
    <submittedName>
        <fullName evidence="5">Substrate-binding domain-containing protein</fullName>
    </submittedName>
</protein>
<comment type="similarity">
    <text evidence="2">Belongs to the bacterial solute-binding protein 2 family.</text>
</comment>
<accession>A0A934KG22</accession>
<sequence length="393" mass="40500">MLAKFGDLGPSSVARGRRWNRRNTWRVAAACVSAAALVSVAACSSSSGPASSGSAQGANVAAAKAAIAPYTVPPKTFTVTEPLPAKLPAGKKFVFLQCSTPICAVVGRFFQQAVKGIGGTLTVVNAGSTAQTQQAAASSVLALKPDAVLLGGTDPALFGGGLKALADAGVKLISLQIDKDVKPYGITFNYLGANLSQRNGKLLADWVIANKGSHANAVLYSLPALDISAPVQTAFENEMRTNCPSCKVRVVPIDVSTIGTTAPRTVVTDLQAHPDTNVAVFVSLSAAGGLPAALKAAGLSVTTVGFGPTTGNLQDIKDGALTAALDIDFPVSTWTGVDVAARLLEGAQPTASEQAGEVPEQFLEQKDITFDPTLGWSAFPDYAQRFAHLWHVS</sequence>
<comment type="caution">
    <text evidence="5">The sequence shown here is derived from an EMBL/GenBank/DDBJ whole genome shotgun (WGS) entry which is preliminary data.</text>
</comment>
<dbReference type="InterPro" id="IPR025997">
    <property type="entry name" value="SBP_2_dom"/>
</dbReference>
<reference evidence="5 6" key="1">
    <citation type="submission" date="2020-10" db="EMBL/GenBank/DDBJ databases">
        <title>Ca. Dormibacterota MAGs.</title>
        <authorList>
            <person name="Montgomery K."/>
        </authorList>
    </citation>
    <scope>NUCLEOTIDE SEQUENCE [LARGE SCALE GENOMIC DNA]</scope>
    <source>
        <strain evidence="5">SC8811_S16_3</strain>
    </source>
</reference>
<evidence type="ECO:0000313" key="6">
    <source>
        <dbReference type="Proteomes" id="UP000620075"/>
    </source>
</evidence>
<comment type="subcellular location">
    <subcellularLocation>
        <location evidence="1">Cell envelope</location>
    </subcellularLocation>
</comment>